<reference evidence="3" key="1">
    <citation type="submission" date="2017-09" db="EMBL/GenBank/DDBJ databases">
        <authorList>
            <person name="Varghese N."/>
            <person name="Submissions S."/>
        </authorList>
    </citation>
    <scope>NUCLEOTIDE SEQUENCE [LARGE SCALE GENOMIC DNA]</scope>
    <source>
        <strain evidence="3">CGMCC 1.12803</strain>
    </source>
</reference>
<keyword evidence="1" id="KW-1133">Transmembrane helix</keyword>
<keyword evidence="3" id="KW-1185">Reference proteome</keyword>
<proteinExistence type="predicted"/>
<protein>
    <submittedName>
        <fullName evidence="2">Uncharacterized protein</fullName>
    </submittedName>
</protein>
<evidence type="ECO:0000256" key="1">
    <source>
        <dbReference type="SAM" id="Phobius"/>
    </source>
</evidence>
<accession>A0A285ZUF8</accession>
<evidence type="ECO:0000313" key="3">
    <source>
        <dbReference type="Proteomes" id="UP000219281"/>
    </source>
</evidence>
<dbReference type="RefSeq" id="WP_097129510.1">
    <property type="nucleotide sequence ID" value="NZ_OCMT01000001.1"/>
</dbReference>
<gene>
    <name evidence="2" type="ORF">SAMN06297358_1091</name>
</gene>
<feature type="transmembrane region" description="Helical" evidence="1">
    <location>
        <begin position="125"/>
        <end position="143"/>
    </location>
</feature>
<dbReference type="OrthoDB" id="677977at2"/>
<sequence length="145" mass="15445">MRWIKNIAAGLIGSVALNILHESVRKNVNNAPEINLLGAEAVNKTLSQYGRPIHNPDDLHKVTLELDLIANAAYYSAIGGSGKYIWPKAIAMGLSAGIGALKLPKPLGLDPSPVTETTQKQVLTVGYYLFGALVTALALKTILKS</sequence>
<organism evidence="2 3">
    <name type="scientific">Pedobacter xixiisoli</name>
    <dbReference type="NCBI Taxonomy" id="1476464"/>
    <lineage>
        <taxon>Bacteria</taxon>
        <taxon>Pseudomonadati</taxon>
        <taxon>Bacteroidota</taxon>
        <taxon>Sphingobacteriia</taxon>
        <taxon>Sphingobacteriales</taxon>
        <taxon>Sphingobacteriaceae</taxon>
        <taxon>Pedobacter</taxon>
    </lineage>
</organism>
<dbReference type="AlphaFoldDB" id="A0A285ZUF8"/>
<evidence type="ECO:0000313" key="2">
    <source>
        <dbReference type="EMBL" id="SOD13262.1"/>
    </source>
</evidence>
<keyword evidence="1" id="KW-0472">Membrane</keyword>
<name>A0A285ZUF8_9SPHI</name>
<dbReference type="Proteomes" id="UP000219281">
    <property type="component" value="Unassembled WGS sequence"/>
</dbReference>
<dbReference type="EMBL" id="OCMT01000001">
    <property type="protein sequence ID" value="SOD13262.1"/>
    <property type="molecule type" value="Genomic_DNA"/>
</dbReference>
<keyword evidence="1" id="KW-0812">Transmembrane</keyword>